<gene>
    <name evidence="1" type="ORF">CSKR_102161</name>
</gene>
<reference evidence="1 2" key="2">
    <citation type="journal article" date="2021" name="Genomics">
        <title>High-quality reference genome for Clonorchis sinensis.</title>
        <authorList>
            <person name="Young N.D."/>
            <person name="Stroehlein A.J."/>
            <person name="Kinkar L."/>
            <person name="Wang T."/>
            <person name="Sohn W.M."/>
            <person name="Chang B.C.H."/>
            <person name="Kaur P."/>
            <person name="Weisz D."/>
            <person name="Dudchenko O."/>
            <person name="Aiden E.L."/>
            <person name="Korhonen P.K."/>
            <person name="Gasser R.B."/>
        </authorList>
    </citation>
    <scope>NUCLEOTIDE SEQUENCE [LARGE SCALE GENOMIC DNA]</scope>
    <source>
        <strain evidence="1">Cs-k2</strain>
    </source>
</reference>
<comment type="caution">
    <text evidence="1">The sequence shown here is derived from an EMBL/GenBank/DDBJ whole genome shotgun (WGS) entry which is preliminary data.</text>
</comment>
<keyword evidence="2" id="KW-1185">Reference proteome</keyword>
<proteinExistence type="predicted"/>
<dbReference type="Proteomes" id="UP000286415">
    <property type="component" value="Unassembled WGS sequence"/>
</dbReference>
<organism evidence="1 2">
    <name type="scientific">Clonorchis sinensis</name>
    <name type="common">Chinese liver fluke</name>
    <dbReference type="NCBI Taxonomy" id="79923"/>
    <lineage>
        <taxon>Eukaryota</taxon>
        <taxon>Metazoa</taxon>
        <taxon>Spiralia</taxon>
        <taxon>Lophotrochozoa</taxon>
        <taxon>Platyhelminthes</taxon>
        <taxon>Trematoda</taxon>
        <taxon>Digenea</taxon>
        <taxon>Opisthorchiida</taxon>
        <taxon>Opisthorchiata</taxon>
        <taxon>Opisthorchiidae</taxon>
        <taxon>Clonorchis</taxon>
    </lineage>
</organism>
<feature type="non-terminal residue" evidence="1">
    <location>
        <position position="1"/>
    </location>
</feature>
<name>A0A419Q9X8_CLOSI</name>
<dbReference type="InParanoid" id="A0A419Q9X8"/>
<dbReference type="EMBL" id="NIRI02000013">
    <property type="protein sequence ID" value="KAG5452732.1"/>
    <property type="molecule type" value="Genomic_DNA"/>
</dbReference>
<accession>A0A419Q9X8</accession>
<protein>
    <submittedName>
        <fullName evidence="1">Uncharacterized protein</fullName>
    </submittedName>
</protein>
<dbReference type="AlphaFoldDB" id="A0A419Q9X8"/>
<evidence type="ECO:0000313" key="1">
    <source>
        <dbReference type="EMBL" id="KAG5452732.1"/>
    </source>
</evidence>
<evidence type="ECO:0000313" key="2">
    <source>
        <dbReference type="Proteomes" id="UP000286415"/>
    </source>
</evidence>
<reference evidence="1 2" key="1">
    <citation type="journal article" date="2018" name="Biotechnol. Adv.">
        <title>Improved genomic resources and new bioinformatic workflow for the carcinogenic parasite Clonorchis sinensis: Biotechnological implications.</title>
        <authorList>
            <person name="Wang D."/>
            <person name="Korhonen P.K."/>
            <person name="Gasser R.B."/>
            <person name="Young N.D."/>
        </authorList>
    </citation>
    <scope>NUCLEOTIDE SEQUENCE [LARGE SCALE GENOMIC DNA]</scope>
    <source>
        <strain evidence="1">Cs-k2</strain>
    </source>
</reference>
<sequence length="90" mass="10352">KSVIPKPCLMNGLALVAQMNNFESDNRFPNNTRMYTFEVQRAIPLIKSDPYCWLYGVCFDALRSGYFKLVAVMSEEMGNSFKNICLQSER</sequence>